<proteinExistence type="predicted"/>
<feature type="region of interest" description="Disordered" evidence="1">
    <location>
        <begin position="1"/>
        <end position="60"/>
    </location>
</feature>
<dbReference type="WBParaSite" id="PTRK_0001488400.1">
    <property type="protein sequence ID" value="PTRK_0001488400.1"/>
    <property type="gene ID" value="PTRK_0001488400"/>
</dbReference>
<reference evidence="3" key="1">
    <citation type="submission" date="2017-02" db="UniProtKB">
        <authorList>
            <consortium name="WormBaseParasite"/>
        </authorList>
    </citation>
    <scope>IDENTIFICATION</scope>
</reference>
<evidence type="ECO:0000313" key="3">
    <source>
        <dbReference type="WBParaSite" id="PTRK_0001488400.1"/>
    </source>
</evidence>
<feature type="compositionally biased region" description="Low complexity" evidence="1">
    <location>
        <begin position="48"/>
        <end position="60"/>
    </location>
</feature>
<feature type="compositionally biased region" description="Low complexity" evidence="1">
    <location>
        <begin position="146"/>
        <end position="160"/>
    </location>
</feature>
<evidence type="ECO:0000313" key="2">
    <source>
        <dbReference type="Proteomes" id="UP000038045"/>
    </source>
</evidence>
<dbReference type="AlphaFoldDB" id="A0A0N5A0D5"/>
<organism evidence="2 3">
    <name type="scientific">Parastrongyloides trichosuri</name>
    <name type="common">Possum-specific nematode worm</name>
    <dbReference type="NCBI Taxonomy" id="131310"/>
    <lineage>
        <taxon>Eukaryota</taxon>
        <taxon>Metazoa</taxon>
        <taxon>Ecdysozoa</taxon>
        <taxon>Nematoda</taxon>
        <taxon>Chromadorea</taxon>
        <taxon>Rhabditida</taxon>
        <taxon>Tylenchina</taxon>
        <taxon>Panagrolaimomorpha</taxon>
        <taxon>Strongyloidoidea</taxon>
        <taxon>Strongyloididae</taxon>
        <taxon>Parastrongyloides</taxon>
    </lineage>
</organism>
<feature type="compositionally biased region" description="Low complexity" evidence="1">
    <location>
        <begin position="16"/>
        <end position="39"/>
    </location>
</feature>
<keyword evidence="2" id="KW-1185">Reference proteome</keyword>
<dbReference type="Proteomes" id="UP000038045">
    <property type="component" value="Unplaced"/>
</dbReference>
<feature type="region of interest" description="Disordered" evidence="1">
    <location>
        <begin position="142"/>
        <end position="162"/>
    </location>
</feature>
<accession>A0A0N5A0D5</accession>
<protein>
    <submittedName>
        <fullName evidence="3">Uncharacterized protein</fullName>
    </submittedName>
</protein>
<sequence length="227" mass="25534">MSLFQNSGKNKKNSKESFNNYNSSCEPYQTTNPTNTTSTPKRRSVTFSSNQQNDNNNIDNSNLYLSDIQSGNINTQIDNSPKLPLTINQPQKIGKNPFYKNFNPFNKASNSKTLFNNDDERLPLKATEVVNQPSVIDRQSENTLPTINNNNISTSTSNNNKKVQSQNIYNSKFSNFFLNRRHSPLRSLVLPIEKVEKLGPQQPSSTALLPKIFGIRHSLTGGTIYVS</sequence>
<evidence type="ECO:0000256" key="1">
    <source>
        <dbReference type="SAM" id="MobiDB-lite"/>
    </source>
</evidence>
<name>A0A0N5A0D5_PARTI</name>